<dbReference type="Proteomes" id="UP001610728">
    <property type="component" value="Unassembled WGS sequence"/>
</dbReference>
<dbReference type="GeneID" id="98120252"/>
<name>A0ABR4MBN1_9PEZI</name>
<evidence type="ECO:0000313" key="2">
    <source>
        <dbReference type="EMBL" id="KAL2885685.1"/>
    </source>
</evidence>
<protein>
    <submittedName>
        <fullName evidence="2">Uncharacterized protein</fullName>
    </submittedName>
</protein>
<reference evidence="2 3" key="1">
    <citation type="submission" date="2020-05" db="EMBL/GenBank/DDBJ databases">
        <title>Ceratocystis lukuohia genome.</title>
        <authorList>
            <person name="Harrington T.C."/>
            <person name="Kim K."/>
            <person name="Mayers C.G."/>
        </authorList>
    </citation>
    <scope>NUCLEOTIDE SEQUENCE [LARGE SCALE GENOMIC DNA]</scope>
    <source>
        <strain evidence="2 3">C4212</strain>
    </source>
</reference>
<gene>
    <name evidence="2" type="ORF">HOO65_070147</name>
</gene>
<dbReference type="Pfam" id="PF10521">
    <property type="entry name" value="Tti2"/>
    <property type="match status" value="1"/>
</dbReference>
<organism evidence="2 3">
    <name type="scientific">Ceratocystis lukuohia</name>
    <dbReference type="NCBI Taxonomy" id="2019550"/>
    <lineage>
        <taxon>Eukaryota</taxon>
        <taxon>Fungi</taxon>
        <taxon>Dikarya</taxon>
        <taxon>Ascomycota</taxon>
        <taxon>Pezizomycotina</taxon>
        <taxon>Sordariomycetes</taxon>
        <taxon>Hypocreomycetidae</taxon>
        <taxon>Microascales</taxon>
        <taxon>Ceratocystidaceae</taxon>
        <taxon>Ceratocystis</taxon>
    </lineage>
</organism>
<accession>A0ABR4MBN1</accession>
<dbReference type="PANTHER" id="PTHR32226">
    <property type="entry name" value="TELO2-INTERACTING PROTEIN 2"/>
    <property type="match status" value="1"/>
</dbReference>
<evidence type="ECO:0000256" key="1">
    <source>
        <dbReference type="ARBA" id="ARBA00034736"/>
    </source>
</evidence>
<dbReference type="EMBL" id="JABSNW010000007">
    <property type="protein sequence ID" value="KAL2885685.1"/>
    <property type="molecule type" value="Genomic_DNA"/>
</dbReference>
<comment type="caution">
    <text evidence="2">The sequence shown here is derived from an EMBL/GenBank/DDBJ whole genome shotgun (WGS) entry which is preliminary data.</text>
</comment>
<dbReference type="RefSeq" id="XP_070856865.1">
    <property type="nucleotide sequence ID" value="XM_071005057.1"/>
</dbReference>
<evidence type="ECO:0000313" key="3">
    <source>
        <dbReference type="Proteomes" id="UP001610728"/>
    </source>
</evidence>
<dbReference type="PANTHER" id="PTHR32226:SF2">
    <property type="entry name" value="TELO2-INTERACTING PROTEIN 2"/>
    <property type="match status" value="1"/>
</dbReference>
<dbReference type="InterPro" id="IPR018870">
    <property type="entry name" value="Tti2"/>
</dbReference>
<keyword evidence="3" id="KW-1185">Reference proteome</keyword>
<proteinExistence type="inferred from homology"/>
<comment type="similarity">
    <text evidence="1">Belongs to the TTI2 family.</text>
</comment>
<sequence>MDSLLAKVRSIDPMSILEDDGSQNLEDLKLDSSEYQYHAEDLIRLLSVEKEINIVEALTAILLALRQDTVDDIERLNLLLLSELHPILIPANGPPSRGAEALVSLKIILQMVKFHKVINPALLVKRSYVGNIEILLPFVLNLLDDTDIPSRTSGLRYSIIVVNKLPHQIILINGIGQVIWDAVFPVISITPGVYPEHEVIQVVELAYASLACIASKNDQQKKMALLDKMLREGVFTNYSHASQYSGMIELFLREMATITDAMGIHAVKHLKVSE</sequence>